<sequence length="143" mass="15751">MIEDLQPGEVVIAEKIDRISRLPLVEAERLVASIRAKGARLAVPGIVDFSEVAAEEKGVAKVVLESMQDMLLRIALQIARDDYEDRRERQRQGIELAKARDKYRGRPADAAVHARIVALRGRGETIANTARLAGASVTTVKRV</sequence>
<dbReference type="Proteomes" id="UP000019143">
    <property type="component" value="Unassembled WGS sequence"/>
</dbReference>
<evidence type="ECO:0000259" key="4">
    <source>
        <dbReference type="PROSITE" id="PS51736"/>
    </source>
</evidence>
<feature type="non-terminal residue" evidence="5">
    <location>
        <position position="143"/>
    </location>
</feature>
<dbReference type="EMBL" id="BAVB01000055">
    <property type="protein sequence ID" value="GAE48884.1"/>
    <property type="molecule type" value="Genomic_DNA"/>
</dbReference>
<organism evidence="5 6">
    <name type="scientific">Xanthomonas arboricola pv. pruni str. MAFF 311562</name>
    <dbReference type="NCBI Taxonomy" id="1414836"/>
    <lineage>
        <taxon>Bacteria</taxon>
        <taxon>Pseudomonadati</taxon>
        <taxon>Pseudomonadota</taxon>
        <taxon>Gammaproteobacteria</taxon>
        <taxon>Lysobacterales</taxon>
        <taxon>Lysobacteraceae</taxon>
        <taxon>Xanthomonas</taxon>
    </lineage>
</organism>
<keyword evidence="2" id="KW-0238">DNA-binding</keyword>
<reference evidence="5 6" key="1">
    <citation type="submission" date="2014-01" db="EMBL/GenBank/DDBJ databases">
        <title>Genome sequence and analysis of Xanthomonas arboricola pv. pruni.</title>
        <authorList>
            <person name="Fujikawa T."/>
            <person name="Nakazono-Nagaoka E."/>
        </authorList>
    </citation>
    <scope>NUCLEOTIDE SEQUENCE [LARGE SCALE GENOMIC DNA]</scope>
    <source>
        <strain evidence="6">MAFF 311562</strain>
    </source>
</reference>
<keyword evidence="1" id="KW-0229">DNA integration</keyword>
<evidence type="ECO:0000256" key="2">
    <source>
        <dbReference type="ARBA" id="ARBA00023125"/>
    </source>
</evidence>
<keyword evidence="3" id="KW-0233">DNA recombination</keyword>
<gene>
    <name evidence="5" type="primary">parA</name>
    <name evidence="5" type="ORF">XPU_0416</name>
</gene>
<evidence type="ECO:0000313" key="5">
    <source>
        <dbReference type="EMBL" id="GAE48884.1"/>
    </source>
</evidence>
<accession>W4RYZ3</accession>
<protein>
    <submittedName>
        <fullName evidence="5">Probable resolvase</fullName>
    </submittedName>
</protein>
<dbReference type="PROSITE" id="PS51736">
    <property type="entry name" value="RECOMBINASES_3"/>
    <property type="match status" value="1"/>
</dbReference>
<comment type="caution">
    <text evidence="5">The sequence shown here is derived from an EMBL/GenBank/DDBJ whole genome shotgun (WGS) entry which is preliminary data.</text>
</comment>
<evidence type="ECO:0000313" key="6">
    <source>
        <dbReference type="Proteomes" id="UP000019143"/>
    </source>
</evidence>
<evidence type="ECO:0000256" key="1">
    <source>
        <dbReference type="ARBA" id="ARBA00022908"/>
    </source>
</evidence>
<dbReference type="InterPro" id="IPR006118">
    <property type="entry name" value="Recombinase_CS"/>
</dbReference>
<dbReference type="AlphaFoldDB" id="W4RYZ3"/>
<dbReference type="SUPFAM" id="SSF53041">
    <property type="entry name" value="Resolvase-like"/>
    <property type="match status" value="1"/>
</dbReference>
<evidence type="ECO:0000256" key="3">
    <source>
        <dbReference type="ARBA" id="ARBA00023172"/>
    </source>
</evidence>
<name>W4RYZ3_9XANT</name>
<dbReference type="Gene3D" id="3.40.50.1390">
    <property type="entry name" value="Resolvase, N-terminal catalytic domain"/>
    <property type="match status" value="1"/>
</dbReference>
<dbReference type="GO" id="GO:0015074">
    <property type="term" value="P:DNA integration"/>
    <property type="evidence" value="ECO:0007669"/>
    <property type="project" value="UniProtKB-KW"/>
</dbReference>
<dbReference type="InterPro" id="IPR006119">
    <property type="entry name" value="Resolv_N"/>
</dbReference>
<dbReference type="InterPro" id="IPR036162">
    <property type="entry name" value="Resolvase-like_N_sf"/>
</dbReference>
<dbReference type="GO" id="GO:0003677">
    <property type="term" value="F:DNA binding"/>
    <property type="evidence" value="ECO:0007669"/>
    <property type="project" value="UniProtKB-KW"/>
</dbReference>
<dbReference type="Pfam" id="PF00239">
    <property type="entry name" value="Resolvase"/>
    <property type="match status" value="1"/>
</dbReference>
<dbReference type="GO" id="GO:0000150">
    <property type="term" value="F:DNA strand exchange activity"/>
    <property type="evidence" value="ECO:0007669"/>
    <property type="project" value="InterPro"/>
</dbReference>
<feature type="domain" description="Resolvase/invertase-type recombinase catalytic" evidence="4">
    <location>
        <begin position="1"/>
        <end position="93"/>
    </location>
</feature>
<proteinExistence type="predicted"/>
<dbReference type="PROSITE" id="PS00398">
    <property type="entry name" value="RECOMBINASES_2"/>
    <property type="match status" value="1"/>
</dbReference>